<keyword evidence="2" id="KW-0677">Repeat</keyword>
<keyword evidence="1" id="KW-0433">Leucine-rich repeat</keyword>
<dbReference type="InterPro" id="IPR045344">
    <property type="entry name" value="C-JID"/>
</dbReference>
<feature type="domain" description="C-JID" evidence="4">
    <location>
        <begin position="247"/>
        <end position="386"/>
    </location>
</feature>
<dbReference type="EMBL" id="CM017324">
    <property type="protein sequence ID" value="KAE8039226.1"/>
    <property type="molecule type" value="Genomic_DNA"/>
</dbReference>
<feature type="domain" description="DUF627" evidence="3">
    <location>
        <begin position="29"/>
        <end position="141"/>
    </location>
</feature>
<dbReference type="InterPro" id="IPR006866">
    <property type="entry name" value="DUF627_N"/>
</dbReference>
<evidence type="ECO:0000256" key="1">
    <source>
        <dbReference type="ARBA" id="ARBA00022614"/>
    </source>
</evidence>
<evidence type="ECO:0000259" key="4">
    <source>
        <dbReference type="Pfam" id="PF20160"/>
    </source>
</evidence>
<keyword evidence="6" id="KW-1185">Reference proteome</keyword>
<proteinExistence type="predicted"/>
<evidence type="ECO:0000256" key="2">
    <source>
        <dbReference type="ARBA" id="ARBA00022737"/>
    </source>
</evidence>
<evidence type="ECO:0000313" key="6">
    <source>
        <dbReference type="Proteomes" id="UP000327013"/>
    </source>
</evidence>
<organism evidence="5 6">
    <name type="scientific">Carpinus fangiana</name>
    <dbReference type="NCBI Taxonomy" id="176857"/>
    <lineage>
        <taxon>Eukaryota</taxon>
        <taxon>Viridiplantae</taxon>
        <taxon>Streptophyta</taxon>
        <taxon>Embryophyta</taxon>
        <taxon>Tracheophyta</taxon>
        <taxon>Spermatophyta</taxon>
        <taxon>Magnoliopsida</taxon>
        <taxon>eudicotyledons</taxon>
        <taxon>Gunneridae</taxon>
        <taxon>Pentapetalae</taxon>
        <taxon>rosids</taxon>
        <taxon>fabids</taxon>
        <taxon>Fagales</taxon>
        <taxon>Betulaceae</taxon>
        <taxon>Carpinus</taxon>
    </lineage>
</organism>
<dbReference type="SUPFAM" id="SSF48452">
    <property type="entry name" value="TPR-like"/>
    <property type="match status" value="1"/>
</dbReference>
<sequence>MARIKNRVCAKPPSPPDEKINISIEKEQALAAARGGNLSKALKLIDDSLRRYPDSAVLYSIRSGIHFQVISQISYDNSAVQVEHLETALDANRRAVQLAPNSICFAHYHAVLLFHLAENDAALEYDYNDVIQACEQALLLENPTDPLEDLLDVGRMYANPSPAFRIEQVKKKLVNLLEESKENTMKVFKKLKKSTNNTMNFQDIKQTAEDGCSYSDRDLYPERLSTPISILQAFDRCSVYNSCFPPIQILDWFSHSSNEPQVAIGLPPRFHNYKDGRWMGLALCASFSVCENSTATHKNLEQETCHYLTCCLETAIDSIEPYHVYRPTGEDVELLYLGGFMWLSYIPRISLPLWLNQCTSITASIFTDSPSLTVQNCGIRLIYPHDEVEFKEAIRHCVASLSDSEDLVRQIAVDIRRQRKKEIYDDETIPSRTGSFKRLGGSVDHRLKDKGKRVVE</sequence>
<dbReference type="Pfam" id="PF20160">
    <property type="entry name" value="C-JID"/>
    <property type="match status" value="1"/>
</dbReference>
<dbReference type="PANTHER" id="PTHR34465">
    <property type="entry name" value="CARBOXYL-TERMINAL HYDROLASE-LIKE PROTEIN, PUTATIVE (DUF627 AND DUF629)-RELATED"/>
    <property type="match status" value="1"/>
</dbReference>
<evidence type="ECO:0000313" key="5">
    <source>
        <dbReference type="EMBL" id="KAE8039226.1"/>
    </source>
</evidence>
<dbReference type="Pfam" id="PF04781">
    <property type="entry name" value="DUF627"/>
    <property type="match status" value="1"/>
</dbReference>
<dbReference type="AlphaFoldDB" id="A0A660KYZ5"/>
<protein>
    <submittedName>
        <fullName evidence="5">Uncharacterized protein</fullName>
    </submittedName>
</protein>
<dbReference type="InterPro" id="IPR011990">
    <property type="entry name" value="TPR-like_helical_dom_sf"/>
</dbReference>
<gene>
    <name evidence="5" type="ORF">FH972_011655</name>
</gene>
<reference evidence="5 6" key="1">
    <citation type="submission" date="2019-06" db="EMBL/GenBank/DDBJ databases">
        <title>A chromosomal-level reference genome of Carpinus fangiana (Coryloideae, Betulaceae).</title>
        <authorList>
            <person name="Yang X."/>
            <person name="Wang Z."/>
            <person name="Zhang L."/>
            <person name="Hao G."/>
            <person name="Liu J."/>
            <person name="Yang Y."/>
        </authorList>
    </citation>
    <scope>NUCLEOTIDE SEQUENCE [LARGE SCALE GENOMIC DNA]</scope>
    <source>
        <strain evidence="5">Cfa_2016G</strain>
        <tissue evidence="5">Leaf</tissue>
    </source>
</reference>
<dbReference type="PANTHER" id="PTHR34465:SF4">
    <property type="entry name" value="CARBOXYL-TERMINAL HYDROLASE-LIKE PROTEIN, PUTATIVE (DUF627 AND DUF629)-RELATED"/>
    <property type="match status" value="1"/>
</dbReference>
<dbReference type="Proteomes" id="UP000327013">
    <property type="component" value="Chromosome 4"/>
</dbReference>
<accession>A0A660KYZ5</accession>
<name>A0A660KYZ5_9ROSI</name>
<evidence type="ECO:0000259" key="3">
    <source>
        <dbReference type="Pfam" id="PF04781"/>
    </source>
</evidence>
<dbReference type="Gene3D" id="1.25.40.10">
    <property type="entry name" value="Tetratricopeptide repeat domain"/>
    <property type="match status" value="1"/>
</dbReference>
<dbReference type="OrthoDB" id="1569552at2759"/>